<proteinExistence type="predicted"/>
<accession>A0A3D9LMJ1</accession>
<feature type="domain" description="DUF6089" evidence="2">
    <location>
        <begin position="4"/>
        <end position="228"/>
    </location>
</feature>
<keyword evidence="1" id="KW-0732">Signal</keyword>
<dbReference type="Pfam" id="PF19573">
    <property type="entry name" value="DUF6089"/>
    <property type="match status" value="1"/>
</dbReference>
<dbReference type="Proteomes" id="UP000256919">
    <property type="component" value="Unassembled WGS sequence"/>
</dbReference>
<evidence type="ECO:0000313" key="3">
    <source>
        <dbReference type="EMBL" id="REE07960.1"/>
    </source>
</evidence>
<feature type="chain" id="PRO_5017561424" description="DUF6089 domain-containing protein" evidence="1">
    <location>
        <begin position="20"/>
        <end position="229"/>
    </location>
</feature>
<feature type="signal peptide" evidence="1">
    <location>
        <begin position="1"/>
        <end position="19"/>
    </location>
</feature>
<comment type="caution">
    <text evidence="3">The sequence shown here is derived from an EMBL/GenBank/DDBJ whole genome shotgun (WGS) entry which is preliminary data.</text>
</comment>
<dbReference type="SUPFAM" id="SSF56925">
    <property type="entry name" value="OMPA-like"/>
    <property type="match status" value="1"/>
</dbReference>
<protein>
    <recommendedName>
        <fullName evidence="2">DUF6089 domain-containing protein</fullName>
    </recommendedName>
</protein>
<evidence type="ECO:0000313" key="4">
    <source>
        <dbReference type="Proteomes" id="UP000256919"/>
    </source>
</evidence>
<dbReference type="RefSeq" id="WP_115812104.1">
    <property type="nucleotide sequence ID" value="NZ_QREI01000009.1"/>
</dbReference>
<evidence type="ECO:0000256" key="1">
    <source>
        <dbReference type="SAM" id="SignalP"/>
    </source>
</evidence>
<gene>
    <name evidence="3" type="ORF">DFQ09_10919</name>
</gene>
<dbReference type="OrthoDB" id="654178at2"/>
<name>A0A3D9LMJ1_9FLAO</name>
<evidence type="ECO:0000259" key="2">
    <source>
        <dbReference type="Pfam" id="PF19573"/>
    </source>
</evidence>
<dbReference type="AlphaFoldDB" id="A0A3D9LMJ1"/>
<reference evidence="3 4" key="1">
    <citation type="submission" date="2018-07" db="EMBL/GenBank/DDBJ databases">
        <title>Genomic Encyclopedia of Type Strains, Phase III (KMG-III): the genomes of soil and plant-associated and newly described type strains.</title>
        <authorList>
            <person name="Whitman W."/>
        </authorList>
    </citation>
    <scope>NUCLEOTIDE SEQUENCE [LARGE SCALE GENOMIC DNA]</scope>
    <source>
        <strain evidence="3 4">CECT 7948</strain>
    </source>
</reference>
<organism evidence="3 4">
    <name type="scientific">Winogradskyella pacifica</name>
    <dbReference type="NCBI Taxonomy" id="664642"/>
    <lineage>
        <taxon>Bacteria</taxon>
        <taxon>Pseudomonadati</taxon>
        <taxon>Bacteroidota</taxon>
        <taxon>Flavobacteriia</taxon>
        <taxon>Flavobacteriales</taxon>
        <taxon>Flavobacteriaceae</taxon>
        <taxon>Winogradskyella</taxon>
    </lineage>
</organism>
<dbReference type="EMBL" id="QREI01000009">
    <property type="protein sequence ID" value="REE07960.1"/>
    <property type="molecule type" value="Genomic_DNA"/>
</dbReference>
<sequence length="229" mass="25903">MKYFFLLLLCAFIPRNVDAQIYEVGVFAGGSNFIGDVGATDYISPNQAAFGVLAKWNRSARHSFRASVIFSDLKGIDRDSDDPRRIERDYEFDTSIIEISAGMEFTFFDFDLHAIDTKGTPYLYSGITLTNHDNYYFTNSGEYVSEDTSSWALGIPIVLGYKTRIADQFVLAGEIGARYTFSDELDGSTPDSEDRESFAFGNTNNTDWYMFTGITLTYTFGRRPCYCNF</sequence>
<dbReference type="InterPro" id="IPR045743">
    <property type="entry name" value="DUF6089"/>
</dbReference>
<dbReference type="InterPro" id="IPR011250">
    <property type="entry name" value="OMP/PagP_B-barrel"/>
</dbReference>
<keyword evidence="4" id="KW-1185">Reference proteome</keyword>